<name>A0A955RI71_9BACT</name>
<proteinExistence type="predicted"/>
<dbReference type="EMBL" id="JAGQLG010000100">
    <property type="protein sequence ID" value="MCA9382289.1"/>
    <property type="molecule type" value="Genomic_DNA"/>
</dbReference>
<dbReference type="Proteomes" id="UP000782843">
    <property type="component" value="Unassembled WGS sequence"/>
</dbReference>
<reference evidence="2" key="1">
    <citation type="submission" date="2020-04" db="EMBL/GenBank/DDBJ databases">
        <authorList>
            <person name="Zhang T."/>
        </authorList>
    </citation>
    <scope>NUCLEOTIDE SEQUENCE</scope>
    <source>
        <strain evidence="2">HKST-UBA10</strain>
    </source>
</reference>
<evidence type="ECO:0000313" key="3">
    <source>
        <dbReference type="Proteomes" id="UP000782843"/>
    </source>
</evidence>
<organism evidence="2 3">
    <name type="scientific">Candidatus Dojkabacteria bacterium</name>
    <dbReference type="NCBI Taxonomy" id="2099670"/>
    <lineage>
        <taxon>Bacteria</taxon>
        <taxon>Candidatus Dojkabacteria</taxon>
    </lineage>
</organism>
<keyword evidence="1" id="KW-0472">Membrane</keyword>
<reference evidence="2" key="2">
    <citation type="journal article" date="2021" name="Microbiome">
        <title>Successional dynamics and alternative stable states in a saline activated sludge microbial community over 9 years.</title>
        <authorList>
            <person name="Wang Y."/>
            <person name="Ye J."/>
            <person name="Ju F."/>
            <person name="Liu L."/>
            <person name="Boyd J.A."/>
            <person name="Deng Y."/>
            <person name="Parks D.H."/>
            <person name="Jiang X."/>
            <person name="Yin X."/>
            <person name="Woodcroft B.J."/>
            <person name="Tyson G.W."/>
            <person name="Hugenholtz P."/>
            <person name="Polz M.F."/>
            <person name="Zhang T."/>
        </authorList>
    </citation>
    <scope>NUCLEOTIDE SEQUENCE</scope>
    <source>
        <strain evidence="2">HKST-UBA10</strain>
    </source>
</reference>
<keyword evidence="1" id="KW-1133">Transmembrane helix</keyword>
<sequence>MRSLYPLNQIPNFFIWWYAVKGKDLIYSAAESVAKIIGMLNIIPMMVNFHRPLFADVTISGRLFSLILRTVWIIIGVLIFFPAFAIIISVVAIWFMIPPFLLLKIFF</sequence>
<evidence type="ECO:0000256" key="1">
    <source>
        <dbReference type="SAM" id="Phobius"/>
    </source>
</evidence>
<feature type="transmembrane region" description="Helical" evidence="1">
    <location>
        <begin position="70"/>
        <end position="97"/>
    </location>
</feature>
<comment type="caution">
    <text evidence="2">The sequence shown here is derived from an EMBL/GenBank/DDBJ whole genome shotgun (WGS) entry which is preliminary data.</text>
</comment>
<gene>
    <name evidence="2" type="ORF">KC660_02675</name>
</gene>
<evidence type="ECO:0000313" key="2">
    <source>
        <dbReference type="EMBL" id="MCA9382289.1"/>
    </source>
</evidence>
<keyword evidence="1" id="KW-0812">Transmembrane</keyword>
<dbReference type="AlphaFoldDB" id="A0A955RI71"/>
<protein>
    <submittedName>
        <fullName evidence="2">Uncharacterized protein</fullName>
    </submittedName>
</protein>
<accession>A0A955RI71</accession>